<accession>A0A816J9U7</accession>
<reference evidence="1" key="1">
    <citation type="submission" date="2021-01" db="EMBL/GenBank/DDBJ databases">
        <authorList>
            <consortium name="Genoscope - CEA"/>
            <person name="William W."/>
        </authorList>
    </citation>
    <scope>NUCLEOTIDE SEQUENCE</scope>
</reference>
<organism evidence="1">
    <name type="scientific">Brassica napus</name>
    <name type="common">Rape</name>
    <dbReference type="NCBI Taxonomy" id="3708"/>
    <lineage>
        <taxon>Eukaryota</taxon>
        <taxon>Viridiplantae</taxon>
        <taxon>Streptophyta</taxon>
        <taxon>Embryophyta</taxon>
        <taxon>Tracheophyta</taxon>
        <taxon>Spermatophyta</taxon>
        <taxon>Magnoliopsida</taxon>
        <taxon>eudicotyledons</taxon>
        <taxon>Gunneridae</taxon>
        <taxon>Pentapetalae</taxon>
        <taxon>rosids</taxon>
        <taxon>malvids</taxon>
        <taxon>Brassicales</taxon>
        <taxon>Brassicaceae</taxon>
        <taxon>Brassiceae</taxon>
        <taxon>Brassica</taxon>
    </lineage>
</organism>
<dbReference type="AlphaFoldDB" id="A0A816J9U7"/>
<proteinExistence type="predicted"/>
<dbReference type="Proteomes" id="UP001295469">
    <property type="component" value="Chromosome C09"/>
</dbReference>
<gene>
    <name evidence="1" type="ORF">DARMORV10_C09P69740.1</name>
</gene>
<sequence length="156" mass="17800">MGDIYPEEAQIGLMLLRLDKAESNDILATFKRKCPSFLPRGFADRTRVCVRKQRNWDLVEACTEERFRSGGYLQVSEEKMMTICSSEQMVEIRRNAVRVTRDEIFQPLMVIDENSSQTDSSDEMETFTPNAEGMIRLEEIPTEPPGGANLTLAIDM</sequence>
<name>A0A816J9U7_BRANA</name>
<dbReference type="EMBL" id="HG994373">
    <property type="protein sequence ID" value="CAF1789176.1"/>
    <property type="molecule type" value="Genomic_DNA"/>
</dbReference>
<evidence type="ECO:0000313" key="1">
    <source>
        <dbReference type="EMBL" id="CAF1789176.1"/>
    </source>
</evidence>
<protein>
    <submittedName>
        <fullName evidence="1">(rape) hypothetical protein</fullName>
    </submittedName>
</protein>